<dbReference type="Pfam" id="PF02463">
    <property type="entry name" value="SMC_N"/>
    <property type="match status" value="1"/>
</dbReference>
<dbReference type="GO" id="GO:0006302">
    <property type="term" value="P:double-strand break repair"/>
    <property type="evidence" value="ECO:0007669"/>
    <property type="project" value="TreeGrafter"/>
</dbReference>
<evidence type="ECO:0000256" key="2">
    <source>
        <dbReference type="ARBA" id="ARBA00008016"/>
    </source>
</evidence>
<evidence type="ECO:0000259" key="12">
    <source>
        <dbReference type="Pfam" id="PF02463"/>
    </source>
</evidence>
<protein>
    <recommendedName>
        <fullName evidence="3 9">DNA replication and repair protein RecF</fullName>
    </recommendedName>
</protein>
<dbReference type="PROSITE" id="PS00617">
    <property type="entry name" value="RECF_1"/>
    <property type="match status" value="1"/>
</dbReference>
<dbReference type="PANTHER" id="PTHR32182">
    <property type="entry name" value="DNA REPLICATION AND REPAIR PROTEIN RECF"/>
    <property type="match status" value="1"/>
</dbReference>
<keyword evidence="5 9" id="KW-0235">DNA replication</keyword>
<evidence type="ECO:0000256" key="3">
    <source>
        <dbReference type="ARBA" id="ARBA00020170"/>
    </source>
</evidence>
<dbReference type="InterPro" id="IPR018078">
    <property type="entry name" value="DNA-binding_RecF_CS"/>
</dbReference>
<organism evidence="13 14">
    <name type="scientific">Tistlia consotensis USBA 355</name>
    <dbReference type="NCBI Taxonomy" id="560819"/>
    <lineage>
        <taxon>Bacteria</taxon>
        <taxon>Pseudomonadati</taxon>
        <taxon>Pseudomonadota</taxon>
        <taxon>Alphaproteobacteria</taxon>
        <taxon>Rhodospirillales</taxon>
        <taxon>Rhodovibrionaceae</taxon>
        <taxon>Tistlia</taxon>
    </lineage>
</organism>
<evidence type="ECO:0000256" key="10">
    <source>
        <dbReference type="RuleBase" id="RU000578"/>
    </source>
</evidence>
<proteinExistence type="inferred from homology"/>
<dbReference type="AlphaFoldDB" id="A0A1Y6B769"/>
<keyword evidence="8 9" id="KW-0238">DNA-binding</keyword>
<feature type="region of interest" description="Disordered" evidence="11">
    <location>
        <begin position="78"/>
        <end position="100"/>
    </location>
</feature>
<dbReference type="GO" id="GO:0009432">
    <property type="term" value="P:SOS response"/>
    <property type="evidence" value="ECO:0007669"/>
    <property type="project" value="UniProtKB-UniRule"/>
</dbReference>
<comment type="similarity">
    <text evidence="2 9 10">Belongs to the RecF family.</text>
</comment>
<evidence type="ECO:0000256" key="5">
    <source>
        <dbReference type="ARBA" id="ARBA00022705"/>
    </source>
</evidence>
<evidence type="ECO:0000256" key="4">
    <source>
        <dbReference type="ARBA" id="ARBA00022490"/>
    </source>
</evidence>
<evidence type="ECO:0000256" key="1">
    <source>
        <dbReference type="ARBA" id="ARBA00004496"/>
    </source>
</evidence>
<feature type="domain" description="RecF/RecN/SMC N-terminal" evidence="12">
    <location>
        <begin position="3"/>
        <end position="340"/>
    </location>
</feature>
<evidence type="ECO:0000256" key="7">
    <source>
        <dbReference type="ARBA" id="ARBA00022840"/>
    </source>
</evidence>
<dbReference type="GO" id="GO:0006260">
    <property type="term" value="P:DNA replication"/>
    <property type="evidence" value="ECO:0007669"/>
    <property type="project" value="UniProtKB-UniRule"/>
</dbReference>
<dbReference type="HAMAP" id="MF_00365">
    <property type="entry name" value="RecF"/>
    <property type="match status" value="1"/>
</dbReference>
<dbReference type="Proteomes" id="UP000192917">
    <property type="component" value="Unassembled WGS sequence"/>
</dbReference>
<dbReference type="InterPro" id="IPR003395">
    <property type="entry name" value="RecF/RecN/SMC_N"/>
</dbReference>
<keyword evidence="7 9" id="KW-0067">ATP-binding</keyword>
<dbReference type="InterPro" id="IPR042174">
    <property type="entry name" value="RecF_2"/>
</dbReference>
<feature type="binding site" evidence="9">
    <location>
        <begin position="25"/>
        <end position="32"/>
    </location>
    <ligand>
        <name>ATP</name>
        <dbReference type="ChEBI" id="CHEBI:30616"/>
    </ligand>
</feature>
<sequence>MALTRFRNLRQAELATDARPVVLTGPNGAGKTNLLEAISLLTPGRGLRRAPLAELESREPANDASAVGWAVAAELVTPDGPRSLGTGSEPGVPGRSGGEAADKRLVRIDGERASSQQALGELLSVVWLTPQMDRLFLDGPSARRRFLDRLVYGFDPRHAGRLTAYEKALRERSRLLRAGSWDPVWVGALEDSLAERSVAIAAARRAAVERLAGACAQSLGAFPRAGLGLAGDAETRLGEAPAVEVESRLRETLERQREHDAETGGAGVGAHRADFSVSHLERRLPAALCSTGEQKALLISIVLAHARLIALEKGAAPLLLLDEVAAHLDEPRREALFEELLALGAQSWLTGTDTAPFAPLGAAAQHVLVQEGLLRTQG</sequence>
<keyword evidence="14" id="KW-1185">Reference proteome</keyword>
<comment type="function">
    <text evidence="9 10">The RecF protein is involved in DNA metabolism; it is required for DNA replication and normal SOS inducibility. RecF binds preferentially to single-stranded, linear DNA. It also seems to bind ATP.</text>
</comment>
<gene>
    <name evidence="9" type="primary">recF</name>
    <name evidence="13" type="ORF">SAMN05428998_101624</name>
</gene>
<dbReference type="NCBIfam" id="TIGR00611">
    <property type="entry name" value="recf"/>
    <property type="match status" value="1"/>
</dbReference>
<dbReference type="GO" id="GO:0005737">
    <property type="term" value="C:cytoplasm"/>
    <property type="evidence" value="ECO:0007669"/>
    <property type="project" value="UniProtKB-SubCell"/>
</dbReference>
<dbReference type="InterPro" id="IPR001238">
    <property type="entry name" value="DNA-binding_RecF"/>
</dbReference>
<dbReference type="PANTHER" id="PTHR32182:SF0">
    <property type="entry name" value="DNA REPLICATION AND REPAIR PROTEIN RECF"/>
    <property type="match status" value="1"/>
</dbReference>
<dbReference type="Gene3D" id="1.20.1050.90">
    <property type="entry name" value="RecF/RecN/SMC, N-terminal domain"/>
    <property type="match status" value="1"/>
</dbReference>
<name>A0A1Y6B769_9PROT</name>
<evidence type="ECO:0000313" key="13">
    <source>
        <dbReference type="EMBL" id="SME93912.1"/>
    </source>
</evidence>
<dbReference type="STRING" id="560819.SAMN05428998_101624"/>
<dbReference type="EMBL" id="FWZX01000001">
    <property type="protein sequence ID" value="SME93912.1"/>
    <property type="molecule type" value="Genomic_DNA"/>
</dbReference>
<accession>A0A1Y6B769</accession>
<evidence type="ECO:0000256" key="11">
    <source>
        <dbReference type="SAM" id="MobiDB-lite"/>
    </source>
</evidence>
<keyword evidence="9 10" id="KW-0234">DNA repair</keyword>
<dbReference type="GO" id="GO:0003697">
    <property type="term" value="F:single-stranded DNA binding"/>
    <property type="evidence" value="ECO:0007669"/>
    <property type="project" value="UniProtKB-UniRule"/>
</dbReference>
<comment type="subcellular location">
    <subcellularLocation>
        <location evidence="1 9 10">Cytoplasm</location>
    </subcellularLocation>
</comment>
<dbReference type="GO" id="GO:0000731">
    <property type="term" value="P:DNA synthesis involved in DNA repair"/>
    <property type="evidence" value="ECO:0007669"/>
    <property type="project" value="TreeGrafter"/>
</dbReference>
<evidence type="ECO:0000313" key="14">
    <source>
        <dbReference type="Proteomes" id="UP000192917"/>
    </source>
</evidence>
<keyword evidence="9 10" id="KW-0227">DNA damage</keyword>
<dbReference type="InterPro" id="IPR027417">
    <property type="entry name" value="P-loop_NTPase"/>
</dbReference>
<reference evidence="13 14" key="1">
    <citation type="submission" date="2017-04" db="EMBL/GenBank/DDBJ databases">
        <authorList>
            <person name="Afonso C.L."/>
            <person name="Miller P.J."/>
            <person name="Scott M.A."/>
            <person name="Spackman E."/>
            <person name="Goraichik I."/>
            <person name="Dimitrov K.M."/>
            <person name="Suarez D.L."/>
            <person name="Swayne D.E."/>
        </authorList>
    </citation>
    <scope>NUCLEOTIDE SEQUENCE [LARGE SCALE GENOMIC DNA]</scope>
    <source>
        <strain evidence="13 14">USBA 355</strain>
    </source>
</reference>
<evidence type="ECO:0000256" key="8">
    <source>
        <dbReference type="ARBA" id="ARBA00023125"/>
    </source>
</evidence>
<dbReference type="PROSITE" id="PS00618">
    <property type="entry name" value="RECF_2"/>
    <property type="match status" value="1"/>
</dbReference>
<dbReference type="Gene3D" id="3.40.50.300">
    <property type="entry name" value="P-loop containing nucleotide triphosphate hydrolases"/>
    <property type="match status" value="1"/>
</dbReference>
<dbReference type="GO" id="GO:0005524">
    <property type="term" value="F:ATP binding"/>
    <property type="evidence" value="ECO:0007669"/>
    <property type="project" value="UniProtKB-UniRule"/>
</dbReference>
<dbReference type="SUPFAM" id="SSF52540">
    <property type="entry name" value="P-loop containing nucleoside triphosphate hydrolases"/>
    <property type="match status" value="1"/>
</dbReference>
<keyword evidence="4 9" id="KW-0963">Cytoplasm</keyword>
<keyword evidence="6 9" id="KW-0547">Nucleotide-binding</keyword>
<keyword evidence="9 10" id="KW-0742">SOS response</keyword>
<evidence type="ECO:0000256" key="6">
    <source>
        <dbReference type="ARBA" id="ARBA00022741"/>
    </source>
</evidence>
<evidence type="ECO:0000256" key="9">
    <source>
        <dbReference type="HAMAP-Rule" id="MF_00365"/>
    </source>
</evidence>